<feature type="transmembrane region" description="Helical" evidence="14">
    <location>
        <begin position="119"/>
        <end position="142"/>
    </location>
</feature>
<reference evidence="16 17" key="1">
    <citation type="submission" date="2024-08" db="EMBL/GenBank/DDBJ databases">
        <title>Genome mining of Saccharopolyspora cebuensis PGLac3 from Nigerian medicinal plant.</title>
        <authorList>
            <person name="Ezeobiora C.E."/>
            <person name="Igbokwe N.H."/>
            <person name="Amin D.H."/>
            <person name="Mendie U.E."/>
        </authorList>
    </citation>
    <scope>NUCLEOTIDE SEQUENCE [LARGE SCALE GENOMIC DNA]</scope>
    <source>
        <strain evidence="16 17">PGLac3</strain>
    </source>
</reference>
<evidence type="ECO:0000256" key="14">
    <source>
        <dbReference type="PIRNR" id="PIRNR006404"/>
    </source>
</evidence>
<feature type="domain" description="Peptidase M50" evidence="15">
    <location>
        <begin position="151"/>
        <end position="197"/>
    </location>
</feature>
<feature type="transmembrane region" description="Helical" evidence="14">
    <location>
        <begin position="148"/>
        <end position="173"/>
    </location>
</feature>
<proteinExistence type="inferred from homology"/>
<dbReference type="PANTHER" id="PTHR39188:SF3">
    <property type="entry name" value="STAGE IV SPORULATION PROTEIN FB"/>
    <property type="match status" value="1"/>
</dbReference>
<dbReference type="RefSeq" id="WP_345361857.1">
    <property type="nucleotide sequence ID" value="NZ_BAABII010000006.1"/>
</dbReference>
<evidence type="ECO:0000313" key="16">
    <source>
        <dbReference type="EMBL" id="MEY8038697.1"/>
    </source>
</evidence>
<feature type="domain" description="Peptidase M50" evidence="15">
    <location>
        <begin position="66"/>
        <end position="135"/>
    </location>
</feature>
<evidence type="ECO:0000256" key="10">
    <source>
        <dbReference type="ARBA" id="ARBA00022989"/>
    </source>
</evidence>
<feature type="transmembrane region" description="Helical" evidence="14">
    <location>
        <begin position="20"/>
        <end position="45"/>
    </location>
</feature>
<evidence type="ECO:0000256" key="2">
    <source>
        <dbReference type="ARBA" id="ARBA00007931"/>
    </source>
</evidence>
<dbReference type="EMBL" id="JBGEHV010000005">
    <property type="protein sequence ID" value="MEY8038697.1"/>
    <property type="molecule type" value="Genomic_DNA"/>
</dbReference>
<evidence type="ECO:0000256" key="4">
    <source>
        <dbReference type="ARBA" id="ARBA00022670"/>
    </source>
</evidence>
<sequence>MSTTSALRGPKLTDGGLMLFRVAGVPVLLSPSWWVGAVIIVLLYTPLVGRILPGAGVWGSALIAAAFTVLLAGSVLLHELGHCLVALRYGLPVRRIRLFLLGGLSEVSRTPARPGQEGLVAAAGPAVSVVLAAATGLGWLTLAPGGAVWLLVAQTCVANLAVAVFNVLPGLPLDGGRMLRALTWSLTGRRSTGTTAGVVGAGVVAVGLIAWALAGLLNDTRDQWLRLAVCVLMAWFVIAGAGAEHAAEQRRRWPDGVDLPDLIRPVLQLPAESPVADALVAAAGRGVVLVRADGIAVGLLDQSAAERLATFTPHEPAERAAEPVDPDTILLDSDPPDAVLERVQNVLAWQFLVIDQEGRPSGVLRREDLRAALRGRARRG</sequence>
<dbReference type="InterPro" id="IPR016483">
    <property type="entry name" value="UCP006404_Pept_M50_CBS"/>
</dbReference>
<name>A0ABV4CF28_9PSEU</name>
<keyword evidence="17" id="KW-1185">Reference proteome</keyword>
<gene>
    <name evidence="16" type="ORF">AB8O55_04750</name>
</gene>
<keyword evidence="13 14" id="KW-0472">Membrane</keyword>
<keyword evidence="7" id="KW-0677">Repeat</keyword>
<keyword evidence="6 14" id="KW-0479">Metal-binding</keyword>
<dbReference type="CDD" id="cd06164">
    <property type="entry name" value="S2P-M50_SpoIVFB_CBS"/>
    <property type="match status" value="1"/>
</dbReference>
<evidence type="ECO:0000256" key="7">
    <source>
        <dbReference type="ARBA" id="ARBA00022737"/>
    </source>
</evidence>
<keyword evidence="11 14" id="KW-0482">Metalloprotease</keyword>
<feature type="transmembrane region" description="Helical" evidence="14">
    <location>
        <begin position="223"/>
        <end position="243"/>
    </location>
</feature>
<comment type="caution">
    <text evidence="16">The sequence shown here is derived from an EMBL/GenBank/DDBJ whole genome shotgun (WGS) entry which is preliminary data.</text>
</comment>
<evidence type="ECO:0000256" key="1">
    <source>
        <dbReference type="ARBA" id="ARBA00004651"/>
    </source>
</evidence>
<dbReference type="Proteomes" id="UP001564626">
    <property type="component" value="Unassembled WGS sequence"/>
</dbReference>
<feature type="transmembrane region" description="Helical" evidence="14">
    <location>
        <begin position="194"/>
        <end position="217"/>
    </location>
</feature>
<dbReference type="InterPro" id="IPR046342">
    <property type="entry name" value="CBS_dom_sf"/>
</dbReference>
<evidence type="ECO:0000259" key="15">
    <source>
        <dbReference type="Pfam" id="PF02163"/>
    </source>
</evidence>
<evidence type="ECO:0000256" key="8">
    <source>
        <dbReference type="ARBA" id="ARBA00022801"/>
    </source>
</evidence>
<evidence type="ECO:0000256" key="13">
    <source>
        <dbReference type="ARBA" id="ARBA00023136"/>
    </source>
</evidence>
<keyword evidence="8 14" id="KW-0378">Hydrolase</keyword>
<keyword evidence="4 14" id="KW-0645">Protease</keyword>
<dbReference type="PANTHER" id="PTHR39188">
    <property type="entry name" value="MEMBRANE-ASSOCIATED ZINC METALLOPROTEASE M50B"/>
    <property type="match status" value="1"/>
</dbReference>
<keyword evidence="3 14" id="KW-1003">Cell membrane</keyword>
<evidence type="ECO:0000256" key="9">
    <source>
        <dbReference type="ARBA" id="ARBA00022833"/>
    </source>
</evidence>
<dbReference type="GO" id="GO:0006508">
    <property type="term" value="P:proteolysis"/>
    <property type="evidence" value="ECO:0007669"/>
    <property type="project" value="UniProtKB-KW"/>
</dbReference>
<dbReference type="SUPFAM" id="SSF54631">
    <property type="entry name" value="CBS-domain pair"/>
    <property type="match status" value="1"/>
</dbReference>
<organism evidence="16 17">
    <name type="scientific">Saccharopolyspora cebuensis</name>
    <dbReference type="NCBI Taxonomy" id="418759"/>
    <lineage>
        <taxon>Bacteria</taxon>
        <taxon>Bacillati</taxon>
        <taxon>Actinomycetota</taxon>
        <taxon>Actinomycetes</taxon>
        <taxon>Pseudonocardiales</taxon>
        <taxon>Pseudonocardiaceae</taxon>
        <taxon>Saccharopolyspora</taxon>
    </lineage>
</organism>
<protein>
    <recommendedName>
        <fullName evidence="14">Zinc metalloprotease</fullName>
    </recommendedName>
</protein>
<evidence type="ECO:0000313" key="17">
    <source>
        <dbReference type="Proteomes" id="UP001564626"/>
    </source>
</evidence>
<evidence type="ECO:0000256" key="11">
    <source>
        <dbReference type="ARBA" id="ARBA00023049"/>
    </source>
</evidence>
<evidence type="ECO:0000256" key="3">
    <source>
        <dbReference type="ARBA" id="ARBA00022475"/>
    </source>
</evidence>
<evidence type="ECO:0000256" key="12">
    <source>
        <dbReference type="ARBA" id="ARBA00023122"/>
    </source>
</evidence>
<evidence type="ECO:0000256" key="6">
    <source>
        <dbReference type="ARBA" id="ARBA00022723"/>
    </source>
</evidence>
<dbReference type="PIRSF" id="PIRSF006404">
    <property type="entry name" value="UCP006404_Pept_M50_CBS"/>
    <property type="match status" value="1"/>
</dbReference>
<keyword evidence="9 14" id="KW-0862">Zinc</keyword>
<keyword evidence="12" id="KW-0129">CBS domain</keyword>
<keyword evidence="10 14" id="KW-1133">Transmembrane helix</keyword>
<comment type="similarity">
    <text evidence="2 14">Belongs to the peptidase M50B family.</text>
</comment>
<evidence type="ECO:0000256" key="5">
    <source>
        <dbReference type="ARBA" id="ARBA00022692"/>
    </source>
</evidence>
<accession>A0ABV4CF28</accession>
<comment type="cofactor">
    <cofactor evidence="14">
        <name>Zn(2+)</name>
        <dbReference type="ChEBI" id="CHEBI:29105"/>
    </cofactor>
    <text evidence="14">Binds 1 zinc ion per subunit.</text>
</comment>
<dbReference type="Pfam" id="PF02163">
    <property type="entry name" value="Peptidase_M50"/>
    <property type="match status" value="2"/>
</dbReference>
<dbReference type="GO" id="GO:0008233">
    <property type="term" value="F:peptidase activity"/>
    <property type="evidence" value="ECO:0007669"/>
    <property type="project" value="UniProtKB-KW"/>
</dbReference>
<keyword evidence="5 14" id="KW-0812">Transmembrane</keyword>
<dbReference type="InterPro" id="IPR008915">
    <property type="entry name" value="Peptidase_M50"/>
</dbReference>
<feature type="transmembrane region" description="Helical" evidence="14">
    <location>
        <begin position="57"/>
        <end position="87"/>
    </location>
</feature>
<comment type="subcellular location">
    <subcellularLocation>
        <location evidence="1 14">Cell membrane</location>
        <topology evidence="1 14">Multi-pass membrane protein</topology>
    </subcellularLocation>
</comment>